<dbReference type="RefSeq" id="WP_239363857.1">
    <property type="nucleotide sequence ID" value="NZ_JAKREW010000006.1"/>
</dbReference>
<accession>A0ABS9QCK9</accession>
<feature type="transmembrane region" description="Helical" evidence="1">
    <location>
        <begin position="22"/>
        <end position="43"/>
    </location>
</feature>
<evidence type="ECO:0008006" key="4">
    <source>
        <dbReference type="Google" id="ProtNLM"/>
    </source>
</evidence>
<protein>
    <recommendedName>
        <fullName evidence="4">Transmembrane anchored protein</fullName>
    </recommendedName>
</protein>
<evidence type="ECO:0000313" key="3">
    <source>
        <dbReference type="Proteomes" id="UP001201701"/>
    </source>
</evidence>
<keyword evidence="1" id="KW-0472">Membrane</keyword>
<keyword evidence="1" id="KW-1133">Transmembrane helix</keyword>
<keyword evidence="3" id="KW-1185">Reference proteome</keyword>
<comment type="caution">
    <text evidence="2">The sequence shown here is derived from an EMBL/GenBank/DDBJ whole genome shotgun (WGS) entry which is preliminary data.</text>
</comment>
<gene>
    <name evidence="2" type="ORF">L4923_09020</name>
</gene>
<sequence length="246" mass="26913">MSKPAADTSEFRVVDSAMMVKVFYAFALIALISVAISVAGKWFGHSIAMGGYSDDTKMHEVVIGNNVMAVPANIIRFEKARRDGVTDRLDLYLRYPKMDGYSAAARDDFNNARGQRTILFMTIEQQAMSRDMSGRYAPIYSSLILQPGTPGPAGTTLYAFTEKSGYLNETLAVAERPGQVPFVARCLAGPSAEQSLAPCERDVLIGERLSLTYRFPKEFLADWSALDAAVLAFAARSLKTSVALKK</sequence>
<evidence type="ECO:0000313" key="2">
    <source>
        <dbReference type="EMBL" id="MCG7505160.1"/>
    </source>
</evidence>
<organism evidence="2 3">
    <name type="scientific">Mesorhizobium retamae</name>
    <dbReference type="NCBI Taxonomy" id="2912854"/>
    <lineage>
        <taxon>Bacteria</taxon>
        <taxon>Pseudomonadati</taxon>
        <taxon>Pseudomonadota</taxon>
        <taxon>Alphaproteobacteria</taxon>
        <taxon>Hyphomicrobiales</taxon>
        <taxon>Phyllobacteriaceae</taxon>
        <taxon>Mesorhizobium</taxon>
    </lineage>
</organism>
<evidence type="ECO:0000256" key="1">
    <source>
        <dbReference type="SAM" id="Phobius"/>
    </source>
</evidence>
<reference evidence="2 3" key="1">
    <citation type="submission" date="2022-02" db="EMBL/GenBank/DDBJ databases">
        <title>Draft genome sequence of Mezorhizobium retamae strain IRAMC:0171 isolated from Retama raetam nodules.</title>
        <authorList>
            <person name="Bengaied R."/>
            <person name="Sbissi I."/>
            <person name="Huber K."/>
            <person name="Ghodbane F."/>
            <person name="Nouioui I."/>
            <person name="Tarhouni M."/>
            <person name="Gtari M."/>
        </authorList>
    </citation>
    <scope>NUCLEOTIDE SEQUENCE [LARGE SCALE GENOMIC DNA]</scope>
    <source>
        <strain evidence="2 3">IRAMC:0171</strain>
    </source>
</reference>
<keyword evidence="1" id="KW-0812">Transmembrane</keyword>
<dbReference type="Proteomes" id="UP001201701">
    <property type="component" value="Unassembled WGS sequence"/>
</dbReference>
<proteinExistence type="predicted"/>
<dbReference type="EMBL" id="JAKREW010000006">
    <property type="protein sequence ID" value="MCG7505160.1"/>
    <property type="molecule type" value="Genomic_DNA"/>
</dbReference>
<name>A0ABS9QCK9_9HYPH</name>